<keyword evidence="1 5" id="KW-0540">Nuclease</keyword>
<dbReference type="PANTHER" id="PTHR12826">
    <property type="entry name" value="RIBONUCLEASE Y"/>
    <property type="match status" value="1"/>
</dbReference>
<organism evidence="9 10">
    <name type="scientific">candidate division CPR3 bacterium GW2011_GWF2_35_18</name>
    <dbReference type="NCBI Taxonomy" id="1618350"/>
    <lineage>
        <taxon>Bacteria</taxon>
        <taxon>Bacteria division CPR3</taxon>
    </lineage>
</organism>
<reference evidence="9 10" key="1">
    <citation type="journal article" date="2015" name="Nature">
        <title>rRNA introns, odd ribosomes, and small enigmatic genomes across a large radiation of phyla.</title>
        <authorList>
            <person name="Brown C.T."/>
            <person name="Hug L.A."/>
            <person name="Thomas B.C."/>
            <person name="Sharon I."/>
            <person name="Castelle C.J."/>
            <person name="Singh A."/>
            <person name="Wilkins M.J."/>
            <person name="Williams K.H."/>
            <person name="Banfield J.F."/>
        </authorList>
    </citation>
    <scope>NUCLEOTIDE SEQUENCE [LARGE SCALE GENOMIC DNA]</scope>
</reference>
<proteinExistence type="inferred from homology"/>
<comment type="subcellular location">
    <subcellularLocation>
        <location evidence="5">Cell membrane</location>
        <topology evidence="5">Single-pass membrane protein</topology>
    </subcellularLocation>
</comment>
<keyword evidence="5" id="KW-1133">Transmembrane helix</keyword>
<dbReference type="GO" id="GO:0016787">
    <property type="term" value="F:hydrolase activity"/>
    <property type="evidence" value="ECO:0007669"/>
    <property type="project" value="UniProtKB-KW"/>
</dbReference>
<evidence type="ECO:0000256" key="7">
    <source>
        <dbReference type="SAM" id="Coils"/>
    </source>
</evidence>
<evidence type="ECO:0000256" key="1">
    <source>
        <dbReference type="ARBA" id="ARBA00022722"/>
    </source>
</evidence>
<dbReference type="NCBIfam" id="TIGR00277">
    <property type="entry name" value="HDIG"/>
    <property type="match status" value="1"/>
</dbReference>
<dbReference type="EMBL" id="LBQB01000004">
    <property type="protein sequence ID" value="KKP69642.1"/>
    <property type="molecule type" value="Genomic_DNA"/>
</dbReference>
<feature type="domain" description="HD" evidence="8">
    <location>
        <begin position="331"/>
        <end position="424"/>
    </location>
</feature>
<dbReference type="Proteomes" id="UP000034581">
    <property type="component" value="Unassembled WGS sequence"/>
</dbReference>
<evidence type="ECO:0000256" key="4">
    <source>
        <dbReference type="ARBA" id="ARBA00022884"/>
    </source>
</evidence>
<accession>A0A0G0EQQ4</accession>
<dbReference type="Gene3D" id="1.10.3210.10">
    <property type="entry name" value="Hypothetical protein af1432"/>
    <property type="match status" value="1"/>
</dbReference>
<dbReference type="AlphaFoldDB" id="A0A0G0EQQ4"/>
<keyword evidence="2 5" id="KW-0255">Endonuclease</keyword>
<dbReference type="PROSITE" id="PS50084">
    <property type="entry name" value="KH_TYPE_1"/>
    <property type="match status" value="1"/>
</dbReference>
<evidence type="ECO:0000313" key="9">
    <source>
        <dbReference type="EMBL" id="KKP69642.1"/>
    </source>
</evidence>
<dbReference type="Pfam" id="PF00013">
    <property type="entry name" value="KH_1"/>
    <property type="match status" value="1"/>
</dbReference>
<dbReference type="EC" id="3.1.-.-" evidence="5 6"/>
<dbReference type="CDD" id="cd22431">
    <property type="entry name" value="KH-I_RNaseY"/>
    <property type="match status" value="1"/>
</dbReference>
<dbReference type="InterPro" id="IPR022711">
    <property type="entry name" value="RNase_Y_N"/>
</dbReference>
<keyword evidence="3 5" id="KW-0378">Hydrolase</keyword>
<dbReference type="InterPro" id="IPR017705">
    <property type="entry name" value="Ribonuclease_Y"/>
</dbReference>
<dbReference type="PROSITE" id="PS51831">
    <property type="entry name" value="HD"/>
    <property type="match status" value="1"/>
</dbReference>
<dbReference type="InterPro" id="IPR003607">
    <property type="entry name" value="HD/PDEase_dom"/>
</dbReference>
<keyword evidence="5" id="KW-0812">Transmembrane</keyword>
<dbReference type="InterPro" id="IPR006675">
    <property type="entry name" value="HDIG_dom"/>
</dbReference>
<gene>
    <name evidence="5" type="primary">rny</name>
    <name evidence="9" type="ORF">UR67_C0004G0039</name>
</gene>
<dbReference type="SUPFAM" id="SSF109604">
    <property type="entry name" value="HD-domain/PDEase-like"/>
    <property type="match status" value="1"/>
</dbReference>
<feature type="transmembrane region" description="Helical" evidence="5">
    <location>
        <begin position="6"/>
        <end position="26"/>
    </location>
</feature>
<dbReference type="InterPro" id="IPR004088">
    <property type="entry name" value="KH_dom_type_1"/>
</dbReference>
<evidence type="ECO:0000256" key="5">
    <source>
        <dbReference type="HAMAP-Rule" id="MF_00335"/>
    </source>
</evidence>
<dbReference type="Pfam" id="PF01966">
    <property type="entry name" value="HD"/>
    <property type="match status" value="1"/>
</dbReference>
<keyword evidence="7" id="KW-0175">Coiled coil</keyword>
<dbReference type="InterPro" id="IPR036612">
    <property type="entry name" value="KH_dom_type_1_sf"/>
</dbReference>
<protein>
    <recommendedName>
        <fullName evidence="5 6">Ribonuclease Y</fullName>
        <shortName evidence="5">RNase Y</shortName>
        <ecNumber evidence="5 6">3.1.-.-</ecNumber>
    </recommendedName>
</protein>
<dbReference type="InterPro" id="IPR006674">
    <property type="entry name" value="HD_domain"/>
</dbReference>
<dbReference type="GO" id="GO:0004521">
    <property type="term" value="F:RNA endonuclease activity"/>
    <property type="evidence" value="ECO:0007669"/>
    <property type="project" value="UniProtKB-UniRule"/>
</dbReference>
<comment type="caution">
    <text evidence="9">The sequence shown here is derived from an EMBL/GenBank/DDBJ whole genome shotgun (WGS) entry which is preliminary data.</text>
</comment>
<dbReference type="SUPFAM" id="SSF54791">
    <property type="entry name" value="Eukaryotic type KH-domain (KH-domain type I)"/>
    <property type="match status" value="1"/>
</dbReference>
<dbReference type="HAMAP" id="MF_00335">
    <property type="entry name" value="RNase_Y"/>
    <property type="match status" value="1"/>
</dbReference>
<name>A0A0G0EQQ4_UNCC3</name>
<dbReference type="NCBIfam" id="TIGR03319">
    <property type="entry name" value="RNase_Y"/>
    <property type="match status" value="1"/>
</dbReference>
<sequence>MDPMYFLWGITILFSGGALSAVVVLLRQQSRRNVPLGASNESAAKSEEIIKEAQTHAKEIVVDAKDRAHQIKRQAEVESDKVRRDLADYERKIEQENTSLGKKLGALEERERFFKNQETKLNDKEKEIEEIKKRQLDKLQRVAVMTQDEARKIILDAVEKNLSDETSRRIKETEEEIKNKSEEKAREIIAQAIQAGGTDYVAEYTSSSVNIPDDEIKGRIIGREGRNIKAFEKASGVDVNIDETPGVIKLSSFNSLRREVARRAMEKLITDGRIQPSRIEEVVEKAQKEVDKIVHEAGEKLVYDVGVGGLPREVIDVLGRFKFRTSYGQNMVAHTMEVVNIGKVLATELGANVKIVKTACLLHDIGKVLQEDNEGSHVQIGVDFLKRFKIQDSVIHAVEAHHEDVTFKTVEAILVQVADAISGARPGARYEDFESYLKRVSDMENIATSFEGVDKAYAIQAGREVRVIAIPSKISDSGITKVAHDIANKIHSDIVYPGTVKVTVIRESRAVEVAK</sequence>
<keyword evidence="4 5" id="KW-0694">RNA-binding</keyword>
<dbReference type="InterPro" id="IPR004087">
    <property type="entry name" value="KH_dom"/>
</dbReference>
<evidence type="ECO:0000256" key="6">
    <source>
        <dbReference type="NCBIfam" id="TIGR03319"/>
    </source>
</evidence>
<feature type="coiled-coil region" evidence="7">
    <location>
        <begin position="72"/>
        <end position="190"/>
    </location>
</feature>
<dbReference type="CDD" id="cd00077">
    <property type="entry name" value="HDc"/>
    <property type="match status" value="1"/>
</dbReference>
<dbReference type="Pfam" id="PF12072">
    <property type="entry name" value="RNase_Y_N"/>
    <property type="match status" value="1"/>
</dbReference>
<evidence type="ECO:0000313" key="10">
    <source>
        <dbReference type="Proteomes" id="UP000034581"/>
    </source>
</evidence>
<dbReference type="GO" id="GO:0003723">
    <property type="term" value="F:RNA binding"/>
    <property type="evidence" value="ECO:0007669"/>
    <property type="project" value="UniProtKB-UniRule"/>
</dbReference>
<dbReference type="PATRIC" id="fig|1618350.3.peg.673"/>
<dbReference type="SMART" id="SM00322">
    <property type="entry name" value="KH"/>
    <property type="match status" value="1"/>
</dbReference>
<dbReference type="GO" id="GO:0005886">
    <property type="term" value="C:plasma membrane"/>
    <property type="evidence" value="ECO:0007669"/>
    <property type="project" value="UniProtKB-SubCell"/>
</dbReference>
<keyword evidence="5" id="KW-0472">Membrane</keyword>
<dbReference type="STRING" id="1618350.UR67_C0004G0039"/>
<dbReference type="PANTHER" id="PTHR12826:SF15">
    <property type="entry name" value="RIBONUCLEASE Y"/>
    <property type="match status" value="1"/>
</dbReference>
<dbReference type="GO" id="GO:0006402">
    <property type="term" value="P:mRNA catabolic process"/>
    <property type="evidence" value="ECO:0007669"/>
    <property type="project" value="UniProtKB-UniRule"/>
</dbReference>
<evidence type="ECO:0000256" key="2">
    <source>
        <dbReference type="ARBA" id="ARBA00022759"/>
    </source>
</evidence>
<evidence type="ECO:0000259" key="8">
    <source>
        <dbReference type="PROSITE" id="PS51831"/>
    </source>
</evidence>
<comment type="similarity">
    <text evidence="5">Belongs to the RNase Y family.</text>
</comment>
<evidence type="ECO:0000256" key="3">
    <source>
        <dbReference type="ARBA" id="ARBA00022801"/>
    </source>
</evidence>
<comment type="function">
    <text evidence="5">Endoribonuclease that initiates mRNA decay.</text>
</comment>
<dbReference type="Gene3D" id="3.30.1370.10">
    <property type="entry name" value="K Homology domain, type 1"/>
    <property type="match status" value="1"/>
</dbReference>
<keyword evidence="5" id="KW-1003">Cell membrane</keyword>
<dbReference type="SMART" id="SM00471">
    <property type="entry name" value="HDc"/>
    <property type="match status" value="1"/>
</dbReference>